<proteinExistence type="predicted"/>
<dbReference type="RefSeq" id="WP_170231397.1">
    <property type="nucleotide sequence ID" value="NZ_VFPA01000002.1"/>
</dbReference>
<sequence>MDQPAADTGFRMVADPAANTPVRLPFSVRRTSSMDMLRPRGLTDPTLIVRGVARDVVTDAEGVGTVSAQARLDAEVRFDASRALVALTTSPACDTERLLGLAVASGFRAAADRALDPDEHGGVLALLLDDLPVAVLIAGYALALTRELPAEVVSFVPKVDLCSGWRDDGVMVASLRRGERMPLRLGPPAPVLDRPDDPLSWHPTQPLAPLAMRRRRRIDLVLGERDRGCAVEAMFRDTYVDPDDGESVVHEYELHADLTRERHLIGGTASEALVLGDVHATPRVLPWPECPVAAASAARISGTPVSEVAGHVRSELRGTPTCTHLNDLLRSLAGVEAMARQST</sequence>
<gene>
    <name evidence="1" type="ORF">FB558_3790</name>
</gene>
<comment type="caution">
    <text evidence="1">The sequence shown here is derived from an EMBL/GenBank/DDBJ whole genome shotgun (WGS) entry which is preliminary data.</text>
</comment>
<dbReference type="AlphaFoldDB" id="A0A543DPK9"/>
<protein>
    <submittedName>
        <fullName evidence="1">DUF2889 family protein</fullName>
    </submittedName>
</protein>
<reference evidence="1 2" key="1">
    <citation type="submission" date="2019-06" db="EMBL/GenBank/DDBJ databases">
        <title>Sequencing the genomes of 1000 actinobacteria strains.</title>
        <authorList>
            <person name="Klenk H.-P."/>
        </authorList>
    </citation>
    <scope>NUCLEOTIDE SEQUENCE [LARGE SCALE GENOMIC DNA]</scope>
    <source>
        <strain evidence="1 2">DSM 45301</strain>
    </source>
</reference>
<organism evidence="1 2">
    <name type="scientific">Pseudonocardia kunmingensis</name>
    <dbReference type="NCBI Taxonomy" id="630975"/>
    <lineage>
        <taxon>Bacteria</taxon>
        <taxon>Bacillati</taxon>
        <taxon>Actinomycetota</taxon>
        <taxon>Actinomycetes</taxon>
        <taxon>Pseudonocardiales</taxon>
        <taxon>Pseudonocardiaceae</taxon>
        <taxon>Pseudonocardia</taxon>
    </lineage>
</organism>
<accession>A0A543DPK9</accession>
<dbReference type="EMBL" id="VFPA01000002">
    <property type="protein sequence ID" value="TQM11235.1"/>
    <property type="molecule type" value="Genomic_DNA"/>
</dbReference>
<dbReference type="Proteomes" id="UP000315677">
    <property type="component" value="Unassembled WGS sequence"/>
</dbReference>
<dbReference type="InterPro" id="IPR021312">
    <property type="entry name" value="DUF2889"/>
</dbReference>
<evidence type="ECO:0000313" key="2">
    <source>
        <dbReference type="Proteomes" id="UP000315677"/>
    </source>
</evidence>
<keyword evidence="2" id="KW-1185">Reference proteome</keyword>
<evidence type="ECO:0000313" key="1">
    <source>
        <dbReference type="EMBL" id="TQM11235.1"/>
    </source>
</evidence>
<dbReference type="Pfam" id="PF11136">
    <property type="entry name" value="DUF2889"/>
    <property type="match status" value="1"/>
</dbReference>
<name>A0A543DPK9_9PSEU</name>